<sequence>MDKNKAKPFFIYLAFNAVHTPMHATDARLKKFESIKGTQRRTYAAMMFAMDEAVGKLVAKLRDEKLEQNTLVFFFSDNGGPTMPGTTINGSVNAPLRGSKRTTLEGGVRVPFFVKWPAKLPADRVYDAPVIQLDVLPTVLAAAGVEPKPDWKLDGVNLLPHLTGDAKTAPHDALYWRFGAQMAVRKGDWKLVKYDATVDNGKGTTTARLYNLADDLGEKTDLAETRPEKVKELQTAWDKWNEGNVAPLWGNGKQKD</sequence>
<feature type="domain" description="Sulfatase N-terminal" evidence="3">
    <location>
        <begin position="3"/>
        <end position="145"/>
    </location>
</feature>
<dbReference type="InterPro" id="IPR000917">
    <property type="entry name" value="Sulfatase_N"/>
</dbReference>
<dbReference type="InterPro" id="IPR050738">
    <property type="entry name" value="Sulfatase"/>
</dbReference>
<evidence type="ECO:0000313" key="5">
    <source>
        <dbReference type="Proteomes" id="UP000464178"/>
    </source>
</evidence>
<dbReference type="EMBL" id="LR593886">
    <property type="protein sequence ID" value="VTR94225.1"/>
    <property type="molecule type" value="Genomic_DNA"/>
</dbReference>
<dbReference type="Proteomes" id="UP000464178">
    <property type="component" value="Chromosome"/>
</dbReference>
<dbReference type="Gene3D" id="3.30.1120.10">
    <property type="match status" value="1"/>
</dbReference>
<evidence type="ECO:0000313" key="4">
    <source>
        <dbReference type="EMBL" id="VTR94225.1"/>
    </source>
</evidence>
<name>A0A6P2D1H6_9BACT</name>
<proteinExistence type="inferred from homology"/>
<dbReference type="InterPro" id="IPR017850">
    <property type="entry name" value="Alkaline_phosphatase_core_sf"/>
</dbReference>
<accession>A0A6P2D1H6</accession>
<dbReference type="KEGG" id="gms:SOIL9_34890"/>
<evidence type="ECO:0000256" key="2">
    <source>
        <dbReference type="ARBA" id="ARBA00022801"/>
    </source>
</evidence>
<protein>
    <recommendedName>
        <fullName evidence="3">Sulfatase N-terminal domain-containing protein</fullName>
    </recommendedName>
</protein>
<gene>
    <name evidence="4" type="ORF">SOIL9_34890</name>
</gene>
<dbReference type="GO" id="GO:0004065">
    <property type="term" value="F:arylsulfatase activity"/>
    <property type="evidence" value="ECO:0007669"/>
    <property type="project" value="TreeGrafter"/>
</dbReference>
<dbReference type="Gene3D" id="3.40.720.10">
    <property type="entry name" value="Alkaline Phosphatase, subunit A"/>
    <property type="match status" value="1"/>
</dbReference>
<dbReference type="SUPFAM" id="SSF53649">
    <property type="entry name" value="Alkaline phosphatase-like"/>
    <property type="match status" value="1"/>
</dbReference>
<dbReference type="AlphaFoldDB" id="A0A6P2D1H6"/>
<evidence type="ECO:0000256" key="1">
    <source>
        <dbReference type="ARBA" id="ARBA00008779"/>
    </source>
</evidence>
<reference evidence="4 5" key="1">
    <citation type="submission" date="2019-05" db="EMBL/GenBank/DDBJ databases">
        <authorList>
            <consortium name="Science for Life Laboratories"/>
        </authorList>
    </citation>
    <scope>NUCLEOTIDE SEQUENCE [LARGE SCALE GENOMIC DNA]</scope>
    <source>
        <strain evidence="4">Soil9</strain>
    </source>
</reference>
<evidence type="ECO:0000259" key="3">
    <source>
        <dbReference type="Pfam" id="PF00884"/>
    </source>
</evidence>
<dbReference type="PANTHER" id="PTHR42693:SF53">
    <property type="entry name" value="ENDO-4-O-SULFATASE"/>
    <property type="match status" value="1"/>
</dbReference>
<organism evidence="4 5">
    <name type="scientific">Gemmata massiliana</name>
    <dbReference type="NCBI Taxonomy" id="1210884"/>
    <lineage>
        <taxon>Bacteria</taxon>
        <taxon>Pseudomonadati</taxon>
        <taxon>Planctomycetota</taxon>
        <taxon>Planctomycetia</taxon>
        <taxon>Gemmatales</taxon>
        <taxon>Gemmataceae</taxon>
        <taxon>Gemmata</taxon>
    </lineage>
</organism>
<dbReference type="PANTHER" id="PTHR42693">
    <property type="entry name" value="ARYLSULFATASE FAMILY MEMBER"/>
    <property type="match status" value="1"/>
</dbReference>
<keyword evidence="2" id="KW-0378">Hydrolase</keyword>
<comment type="similarity">
    <text evidence="1">Belongs to the sulfatase family.</text>
</comment>
<keyword evidence="5" id="KW-1185">Reference proteome</keyword>
<dbReference type="Pfam" id="PF00884">
    <property type="entry name" value="Sulfatase"/>
    <property type="match status" value="1"/>
</dbReference>